<keyword evidence="2" id="KW-1185">Reference proteome</keyword>
<dbReference type="GeneID" id="92096655"/>
<name>A0ABR1TV77_9PEZI</name>
<dbReference type="Proteomes" id="UP001480595">
    <property type="component" value="Unassembled WGS sequence"/>
</dbReference>
<organism evidence="1 2">
    <name type="scientific">Apiospora phragmitis</name>
    <dbReference type="NCBI Taxonomy" id="2905665"/>
    <lineage>
        <taxon>Eukaryota</taxon>
        <taxon>Fungi</taxon>
        <taxon>Dikarya</taxon>
        <taxon>Ascomycota</taxon>
        <taxon>Pezizomycotina</taxon>
        <taxon>Sordariomycetes</taxon>
        <taxon>Xylariomycetidae</taxon>
        <taxon>Amphisphaeriales</taxon>
        <taxon>Apiosporaceae</taxon>
        <taxon>Apiospora</taxon>
    </lineage>
</organism>
<dbReference type="EMBL" id="JAQQWL010000011">
    <property type="protein sequence ID" value="KAK8050453.1"/>
    <property type="molecule type" value="Genomic_DNA"/>
</dbReference>
<proteinExistence type="predicted"/>
<sequence length="139" mass="15287">MCPSPIAETRRSVVFPSFSLATVQPTYRQPTLTTSPFSYSCWSSVQLVNLKLPQSGSVAKRSAPEAIDATGPNRKVKMDTPHEILHGMNDLDSAGKSGELAQASRNHQNHQNHDAYWVWPACFRFLGLATGRSPLFMVG</sequence>
<reference evidence="1 2" key="1">
    <citation type="submission" date="2023-01" db="EMBL/GenBank/DDBJ databases">
        <title>Analysis of 21 Apiospora genomes using comparative genomics revels a genus with tremendous synthesis potential of carbohydrate active enzymes and secondary metabolites.</title>
        <authorList>
            <person name="Sorensen T."/>
        </authorList>
    </citation>
    <scope>NUCLEOTIDE SEQUENCE [LARGE SCALE GENOMIC DNA]</scope>
    <source>
        <strain evidence="1 2">CBS 135458</strain>
    </source>
</reference>
<evidence type="ECO:0000313" key="1">
    <source>
        <dbReference type="EMBL" id="KAK8050453.1"/>
    </source>
</evidence>
<protein>
    <submittedName>
        <fullName evidence="1">Uncharacterized protein</fullName>
    </submittedName>
</protein>
<gene>
    <name evidence="1" type="ORF">PG994_012183</name>
</gene>
<dbReference type="RefSeq" id="XP_066712702.1">
    <property type="nucleotide sequence ID" value="XM_066863592.1"/>
</dbReference>
<evidence type="ECO:0000313" key="2">
    <source>
        <dbReference type="Proteomes" id="UP001480595"/>
    </source>
</evidence>
<comment type="caution">
    <text evidence="1">The sequence shown here is derived from an EMBL/GenBank/DDBJ whole genome shotgun (WGS) entry which is preliminary data.</text>
</comment>
<accession>A0ABR1TV77</accession>